<accession>A0A1M4VB09</accession>
<keyword evidence="8" id="KW-1185">Reference proteome</keyword>
<evidence type="ECO:0000259" key="5">
    <source>
        <dbReference type="Pfam" id="PF03865"/>
    </source>
</evidence>
<dbReference type="GO" id="GO:0098046">
    <property type="term" value="C:type V protein secretion system complex"/>
    <property type="evidence" value="ECO:0007669"/>
    <property type="project" value="TreeGrafter"/>
</dbReference>
<dbReference type="GO" id="GO:0008320">
    <property type="term" value="F:protein transmembrane transporter activity"/>
    <property type="evidence" value="ECO:0007669"/>
    <property type="project" value="TreeGrafter"/>
</dbReference>
<keyword evidence="3" id="KW-0998">Cell outer membrane</keyword>
<evidence type="ECO:0000259" key="6">
    <source>
        <dbReference type="Pfam" id="PF08479"/>
    </source>
</evidence>
<dbReference type="Pfam" id="PF03865">
    <property type="entry name" value="ShlB"/>
    <property type="match status" value="1"/>
</dbReference>
<sequence length="578" mass="62650">MKRVLLTKNTATPLNLSVVALLTTVSLGSNAATLPPANSGTVIQQTQQGLVAPEPSDFRIQFDGNALTEAASGGPQAVLNKLQITGLSVFTEEELLASLGDILDKSYDLAGYRNLANKISLFYRDRGYPFARAYIPAQSMKNGELRIDVLEGKYGRATVTATRDIQPKAQAYLSTIAPNDVIESSKLERISLIMNDIPGYKALPSISPGDRTGTADLNVLLIPEQQMFGDVTIDNQGSRYTGYNRVQAGVKKAHMFTFGDEVNARAMYTDENMLFGHLGYSLPVMPNGLRANVSFSRTEYTLGREYESLDAIGSSNIYSIGLSYPLIRSQLTNVNAKVNIERKDLMDFYRSADSKLTKFVNSVPLALTFDTRDQYLGGGITYGVFTVGLGNLSNNDDTVNSDGDFVKTTLEVARIQSLPSGFSLFVKGSAQQTNKNLDSSEDLYLGGTNAVRAYPSGEAGENGGGDEGYYTQLELRYNINDFTPYVFYDAGRINTYAKPTASLISETRNLAGAGFGLKYEHANWSADVFAAWKKVGGESVSDIYDTSSPRILGSLTYRFGGGKPAPIDGSTLTNGLNP</sequence>
<organism evidence="7 8">
    <name type="scientific">Marinomonas polaris DSM 16579</name>
    <dbReference type="NCBI Taxonomy" id="1122206"/>
    <lineage>
        <taxon>Bacteria</taxon>
        <taxon>Pseudomonadati</taxon>
        <taxon>Pseudomonadota</taxon>
        <taxon>Gammaproteobacteria</taxon>
        <taxon>Oceanospirillales</taxon>
        <taxon>Oceanospirillaceae</taxon>
        <taxon>Marinomonas</taxon>
    </lineage>
</organism>
<dbReference type="PANTHER" id="PTHR34597">
    <property type="entry name" value="SLR1661 PROTEIN"/>
    <property type="match status" value="1"/>
</dbReference>
<dbReference type="Pfam" id="PF08479">
    <property type="entry name" value="POTRA_2"/>
    <property type="match status" value="1"/>
</dbReference>
<feature type="domain" description="Haemolysin activator HlyB C-terminal" evidence="5">
    <location>
        <begin position="214"/>
        <end position="518"/>
    </location>
</feature>
<dbReference type="STRING" id="1122206.SAMN02745753_00610"/>
<gene>
    <name evidence="7" type="ORF">SAMN02745753_00610</name>
</gene>
<name>A0A1M4VB09_9GAMM</name>
<dbReference type="InterPro" id="IPR005565">
    <property type="entry name" value="Hemolysn_activator_HlyB_C"/>
</dbReference>
<dbReference type="InterPro" id="IPR013686">
    <property type="entry name" value="Polypept-transport_assoc_ShlB"/>
</dbReference>
<feature type="signal peptide" evidence="4">
    <location>
        <begin position="1"/>
        <end position="31"/>
    </location>
</feature>
<dbReference type="Gene3D" id="2.40.160.50">
    <property type="entry name" value="membrane protein fhac: a member of the omp85/tpsb transporter family"/>
    <property type="match status" value="1"/>
</dbReference>
<keyword evidence="1" id="KW-1134">Transmembrane beta strand</keyword>
<keyword evidence="1" id="KW-0472">Membrane</keyword>
<dbReference type="AlphaFoldDB" id="A0A1M4VB09"/>
<dbReference type="Proteomes" id="UP000184517">
    <property type="component" value="Unassembled WGS sequence"/>
</dbReference>
<evidence type="ECO:0000256" key="2">
    <source>
        <dbReference type="ARBA" id="ARBA00022692"/>
    </source>
</evidence>
<feature type="chain" id="PRO_5013313600" evidence="4">
    <location>
        <begin position="32"/>
        <end position="578"/>
    </location>
</feature>
<reference evidence="8" key="1">
    <citation type="submission" date="2016-11" db="EMBL/GenBank/DDBJ databases">
        <authorList>
            <person name="Varghese N."/>
            <person name="Submissions S."/>
        </authorList>
    </citation>
    <scope>NUCLEOTIDE SEQUENCE [LARGE SCALE GENOMIC DNA]</scope>
    <source>
        <strain evidence="8">DSM 16579</strain>
    </source>
</reference>
<keyword evidence="2" id="KW-0812">Transmembrane</keyword>
<dbReference type="Gene3D" id="3.10.20.310">
    <property type="entry name" value="membrane protein fhac"/>
    <property type="match status" value="1"/>
</dbReference>
<dbReference type="GO" id="GO:0046819">
    <property type="term" value="P:protein secretion by the type V secretion system"/>
    <property type="evidence" value="ECO:0007669"/>
    <property type="project" value="TreeGrafter"/>
</dbReference>
<protein>
    <submittedName>
        <fullName evidence="7">Hemolysin activation/secretion protein</fullName>
    </submittedName>
</protein>
<dbReference type="RefSeq" id="WP_072838249.1">
    <property type="nucleotide sequence ID" value="NZ_FQVF01000003.1"/>
</dbReference>
<dbReference type="EMBL" id="FQVF01000003">
    <property type="protein sequence ID" value="SHE66139.1"/>
    <property type="molecule type" value="Genomic_DNA"/>
</dbReference>
<evidence type="ECO:0000313" key="8">
    <source>
        <dbReference type="Proteomes" id="UP000184517"/>
    </source>
</evidence>
<evidence type="ECO:0000256" key="3">
    <source>
        <dbReference type="ARBA" id="ARBA00023237"/>
    </source>
</evidence>
<dbReference type="InterPro" id="IPR051544">
    <property type="entry name" value="TPS_OM_transporter"/>
</dbReference>
<proteinExistence type="predicted"/>
<feature type="domain" description="Polypeptide-transport-associated ShlB-type" evidence="6">
    <location>
        <begin position="79"/>
        <end position="152"/>
    </location>
</feature>
<evidence type="ECO:0000313" key="7">
    <source>
        <dbReference type="EMBL" id="SHE66139.1"/>
    </source>
</evidence>
<dbReference type="PANTHER" id="PTHR34597:SF1">
    <property type="entry name" value="HEME_HEMOPEXIN TRANSPORTER PROTEIN HUXB"/>
    <property type="match status" value="1"/>
</dbReference>
<evidence type="ECO:0000256" key="4">
    <source>
        <dbReference type="SAM" id="SignalP"/>
    </source>
</evidence>
<evidence type="ECO:0000256" key="1">
    <source>
        <dbReference type="ARBA" id="ARBA00022452"/>
    </source>
</evidence>
<dbReference type="OrthoDB" id="572300at2"/>
<keyword evidence="4" id="KW-0732">Signal</keyword>